<evidence type="ECO:0000256" key="6">
    <source>
        <dbReference type="ARBA" id="ARBA00023157"/>
    </source>
</evidence>
<evidence type="ECO:0000256" key="7">
    <source>
        <dbReference type="ARBA" id="ARBA00023180"/>
    </source>
</evidence>
<keyword evidence="13" id="KW-1185">Reference proteome</keyword>
<feature type="domain" description="X8" evidence="11">
    <location>
        <begin position="392"/>
        <end position="482"/>
    </location>
</feature>
<proteinExistence type="inferred from homology"/>
<evidence type="ECO:0000256" key="8">
    <source>
        <dbReference type="ARBA" id="ARBA00023288"/>
    </source>
</evidence>
<evidence type="ECO:0000256" key="3">
    <source>
        <dbReference type="ARBA" id="ARBA00022622"/>
    </source>
</evidence>
<dbReference type="Proteomes" id="UP000824998">
    <property type="component" value="Unassembled WGS sequence"/>
</dbReference>
<dbReference type="Pfam" id="PF07983">
    <property type="entry name" value="X8"/>
    <property type="match status" value="1"/>
</dbReference>
<dbReference type="GO" id="GO:0071970">
    <property type="term" value="P:fungal-type cell wall (1-&gt;3)-beta-D-glucan biosynthetic process"/>
    <property type="evidence" value="ECO:0007669"/>
    <property type="project" value="TreeGrafter"/>
</dbReference>
<keyword evidence="6" id="KW-1015">Disulfide bond</keyword>
<dbReference type="FunFam" id="3.20.20.80:FF:000038">
    <property type="entry name" value="1,3-beta-glucanosyltransferase"/>
    <property type="match status" value="1"/>
</dbReference>
<evidence type="ECO:0000256" key="5">
    <source>
        <dbReference type="ARBA" id="ARBA00023136"/>
    </source>
</evidence>
<comment type="caution">
    <text evidence="12">The sequence shown here is derived from an EMBL/GenBank/DDBJ whole genome shotgun (WGS) entry which is preliminary data.</text>
</comment>
<dbReference type="GO" id="GO:0098552">
    <property type="term" value="C:side of membrane"/>
    <property type="evidence" value="ECO:0007669"/>
    <property type="project" value="UniProtKB-KW"/>
</dbReference>
<evidence type="ECO:0000259" key="11">
    <source>
        <dbReference type="SMART" id="SM00768"/>
    </source>
</evidence>
<comment type="function">
    <text evidence="9">Splits internally a 1,3-beta-glucan molecule and transfers the newly generated reducing end (the donor) to the non-reducing end of another 1,3-beta-glucan molecule (the acceptor) forming a 1,3-beta linkage, resulting in the elongation of 1,3-beta-glucan chains in the cell wall.</text>
</comment>
<dbReference type="AlphaFoldDB" id="A0A9P7YR30"/>
<evidence type="ECO:0000313" key="13">
    <source>
        <dbReference type="Proteomes" id="UP000824998"/>
    </source>
</evidence>
<dbReference type="OrthoDB" id="421038at2759"/>
<dbReference type="Pfam" id="PF03198">
    <property type="entry name" value="Glyco_hydro_72"/>
    <property type="match status" value="1"/>
</dbReference>
<protein>
    <recommendedName>
        <fullName evidence="9">1,3-beta-glucanosyltransferase</fullName>
        <ecNumber evidence="9">2.4.1.-</ecNumber>
    </recommendedName>
</protein>
<feature type="chain" id="PRO_5040537840" description="1,3-beta-glucanosyltransferase" evidence="9">
    <location>
        <begin position="26"/>
        <end position="547"/>
    </location>
</feature>
<evidence type="ECO:0000256" key="4">
    <source>
        <dbReference type="ARBA" id="ARBA00022729"/>
    </source>
</evidence>
<gene>
    <name evidence="12" type="ORF">BJ875DRAFT_369170</name>
</gene>
<dbReference type="GO" id="GO:0005886">
    <property type="term" value="C:plasma membrane"/>
    <property type="evidence" value="ECO:0007669"/>
    <property type="project" value="UniProtKB-SubCell"/>
</dbReference>
<dbReference type="SMART" id="SM00768">
    <property type="entry name" value="X8"/>
    <property type="match status" value="1"/>
</dbReference>
<keyword evidence="7" id="KW-0325">Glycoprotein</keyword>
<accession>A0A9P7YR30</accession>
<dbReference type="InterPro" id="IPR012946">
    <property type="entry name" value="X8"/>
</dbReference>
<keyword evidence="5 9" id="KW-0472">Membrane</keyword>
<comment type="similarity">
    <text evidence="2 9">Belongs to the glycosyl hydrolase 72 family.</text>
</comment>
<dbReference type="PANTHER" id="PTHR31468:SF2">
    <property type="entry name" value="1,3-BETA-GLUCANOSYLTRANSFERASE GAS1"/>
    <property type="match status" value="1"/>
</dbReference>
<feature type="transmembrane region" description="Helical" evidence="10">
    <location>
        <begin position="525"/>
        <end position="546"/>
    </location>
</feature>
<dbReference type="SUPFAM" id="SSF51445">
    <property type="entry name" value="(Trans)glycosidases"/>
    <property type="match status" value="1"/>
</dbReference>
<dbReference type="PANTHER" id="PTHR31468">
    <property type="entry name" value="1,3-BETA-GLUCANOSYLTRANSFERASE GAS1"/>
    <property type="match status" value="1"/>
</dbReference>
<keyword evidence="9" id="KW-0808">Transferase</keyword>
<keyword evidence="4 9" id="KW-0732">Signal</keyword>
<dbReference type="Gene3D" id="3.20.20.80">
    <property type="entry name" value="Glycosidases"/>
    <property type="match status" value="1"/>
</dbReference>
<organism evidence="12 13">
    <name type="scientific">Amylocarpus encephaloides</name>
    <dbReference type="NCBI Taxonomy" id="45428"/>
    <lineage>
        <taxon>Eukaryota</taxon>
        <taxon>Fungi</taxon>
        <taxon>Dikarya</taxon>
        <taxon>Ascomycota</taxon>
        <taxon>Pezizomycotina</taxon>
        <taxon>Leotiomycetes</taxon>
        <taxon>Helotiales</taxon>
        <taxon>Helotiales incertae sedis</taxon>
        <taxon>Amylocarpus</taxon>
    </lineage>
</organism>
<name>A0A9P7YR30_9HELO</name>
<evidence type="ECO:0000313" key="12">
    <source>
        <dbReference type="EMBL" id="KAG9237827.1"/>
    </source>
</evidence>
<keyword evidence="10" id="KW-0812">Transmembrane</keyword>
<feature type="signal peptide" evidence="9">
    <location>
        <begin position="1"/>
        <end position="25"/>
    </location>
</feature>
<evidence type="ECO:0000256" key="1">
    <source>
        <dbReference type="ARBA" id="ARBA00004609"/>
    </source>
</evidence>
<evidence type="ECO:0000256" key="2">
    <source>
        <dbReference type="ARBA" id="ARBA00007528"/>
    </source>
</evidence>
<keyword evidence="10" id="KW-1133">Transmembrane helix</keyword>
<dbReference type="GO" id="GO:0031505">
    <property type="term" value="P:fungal-type cell wall organization"/>
    <property type="evidence" value="ECO:0007669"/>
    <property type="project" value="TreeGrafter"/>
</dbReference>
<dbReference type="EC" id="2.4.1.-" evidence="9"/>
<dbReference type="EMBL" id="MU251379">
    <property type="protein sequence ID" value="KAG9237827.1"/>
    <property type="molecule type" value="Genomic_DNA"/>
</dbReference>
<dbReference type="GO" id="GO:0042124">
    <property type="term" value="F:1,3-beta-glucanosyltransferase activity"/>
    <property type="evidence" value="ECO:0007669"/>
    <property type="project" value="TreeGrafter"/>
</dbReference>
<dbReference type="InterPro" id="IPR004886">
    <property type="entry name" value="Glucanosyltransferase"/>
</dbReference>
<reference evidence="12" key="1">
    <citation type="journal article" date="2021" name="IMA Fungus">
        <title>Genomic characterization of three marine fungi, including Emericellopsis atlantica sp. nov. with signatures of a generalist lifestyle and marine biomass degradation.</title>
        <authorList>
            <person name="Hagestad O.C."/>
            <person name="Hou L."/>
            <person name="Andersen J.H."/>
            <person name="Hansen E.H."/>
            <person name="Altermark B."/>
            <person name="Li C."/>
            <person name="Kuhnert E."/>
            <person name="Cox R.J."/>
            <person name="Crous P.W."/>
            <person name="Spatafora J.W."/>
            <person name="Lail K."/>
            <person name="Amirebrahimi M."/>
            <person name="Lipzen A."/>
            <person name="Pangilinan J."/>
            <person name="Andreopoulos W."/>
            <person name="Hayes R.D."/>
            <person name="Ng V."/>
            <person name="Grigoriev I.V."/>
            <person name="Jackson S.A."/>
            <person name="Sutton T.D.S."/>
            <person name="Dobson A.D.W."/>
            <person name="Rama T."/>
        </authorList>
    </citation>
    <scope>NUCLEOTIDE SEQUENCE</scope>
    <source>
        <strain evidence="12">TRa018bII</strain>
    </source>
</reference>
<keyword evidence="3 9" id="KW-0336">GPI-anchor</keyword>
<dbReference type="InterPro" id="IPR017853">
    <property type="entry name" value="GH"/>
</dbReference>
<comment type="subcellular location">
    <subcellularLocation>
        <location evidence="1 9">Cell membrane</location>
        <topology evidence="1 9">Lipid-anchor</topology>
        <topology evidence="1 9">GPI-anchor</topology>
    </subcellularLocation>
</comment>
<evidence type="ECO:0000256" key="10">
    <source>
        <dbReference type="SAM" id="Phobius"/>
    </source>
</evidence>
<evidence type="ECO:0000256" key="9">
    <source>
        <dbReference type="RuleBase" id="RU361209"/>
    </source>
</evidence>
<keyword evidence="8 9" id="KW-0449">Lipoprotein</keyword>
<dbReference type="Gene3D" id="1.20.58.1040">
    <property type="match status" value="1"/>
</dbReference>
<sequence>MKTIGLASVAATVLSGSLFAKSVAAADLPPIVIKGSHFFYENGTEFFIKGIAYQRDVSSNGTVAAAGSAEGVEPTTFTDPLADTASCTRDIPLMAALGVNTIRVYAINATSNHDVCMNLLADNGIYLIQDLSNPKSSIIRNAPQWNTELFATYAGVIDALAGYSNTLGFFAGNEVSNERSNTDASAFVKAAVRDSKTYIKNQAYRTIGVGYATNDDAEIRDDLAAYFNCGDADEAIDFWGYNIYSWCGKSTFTESGYDQRTKEFEKFSVPAFFAEYGCNTIPGTRPFTEVEAIYGPNMTNVWSGGIMYMYFQEANDYGVVSISGTSASKLPDYTALSSQLNAVTPKNTPSASYVVSNTAVSACPTTGTAWAASSNLPPIANSQLCSCMISSLSCVANGGLTGNQTADLFDTVCGLDLAACAGITANGTTGVYGAYSMCTASEKLSFAMNQYYLSQDSASTACSFGGNAEVKSAASAASSCSALLSAAGTAGTGTVTAAPTGAAGSTSAATSKAAAGMVTVPNMNMGSLSLGAYITVAMLAGAGVVLL</sequence>